<organism evidence="8 9">
    <name type="scientific">Folsomia candida</name>
    <name type="common">Springtail</name>
    <dbReference type="NCBI Taxonomy" id="158441"/>
    <lineage>
        <taxon>Eukaryota</taxon>
        <taxon>Metazoa</taxon>
        <taxon>Ecdysozoa</taxon>
        <taxon>Arthropoda</taxon>
        <taxon>Hexapoda</taxon>
        <taxon>Collembola</taxon>
        <taxon>Entomobryomorpha</taxon>
        <taxon>Isotomoidea</taxon>
        <taxon>Isotomidae</taxon>
        <taxon>Proisotominae</taxon>
        <taxon>Folsomia</taxon>
    </lineage>
</organism>
<evidence type="ECO:0000256" key="4">
    <source>
        <dbReference type="ARBA" id="ARBA00022825"/>
    </source>
</evidence>
<dbReference type="InterPro" id="IPR002557">
    <property type="entry name" value="Chitin-bd_dom"/>
</dbReference>
<evidence type="ECO:0000256" key="5">
    <source>
        <dbReference type="PROSITE-ProRule" id="PRU01240"/>
    </source>
</evidence>
<dbReference type="Gene3D" id="3.40.50.200">
    <property type="entry name" value="Peptidase S8/S53 domain"/>
    <property type="match status" value="1"/>
</dbReference>
<sequence length="520" mass="56156">MKLILVAITIIALVNEAKSDPSKIDRRLLSRKTSNIFITFHNGTDYILQHTRRSRFADRGAKITALRKNLLAHADLSQVKVIDYLQNRAKEQQTKYESLWISNQVFVKDATMDNIKALADLEDVKSVNLEEVIRLDAKNSDRVSPRAFPAMVPWGIDKVKASQAVSLLKASAVPASPVVVGVIDTGCRQTHETLRDNWVGKEYGWLDAVSFNPDPIDTTGRGTHVTGTLCGKGGIGVYPDAKWMACRACDSNGCTGLDLINCASFMFCPWNANGNFDCSRAPVIINNSWSLGRNSQWFDPIIAIWISADIVPIFAIGDTGPGCFTTESPGDNVDAIGVGSTDMNDRLSTSSSVGPGITGAFKPDVSAPGVGIQSASYLGDDLYRTVSGTGMAAAHVSGLIAILRAYNPSLTNADVANYLRLGADTNVVSTGQVCGGVPDTSFPNDRFGSGRINVYNSLQRLIGSVPFKCMTAGTYANGGDCHKYYRCVMIKGKLYTYDFTCPAGSYFNTDTRKCTLGNCP</sequence>
<dbReference type="OrthoDB" id="7775224at2759"/>
<keyword evidence="6" id="KW-0732">Signal</keyword>
<gene>
    <name evidence="8" type="ORF">Fcan01_18981</name>
</gene>
<dbReference type="GO" id="GO:0006508">
    <property type="term" value="P:proteolysis"/>
    <property type="evidence" value="ECO:0007669"/>
    <property type="project" value="UniProtKB-KW"/>
</dbReference>
<dbReference type="SUPFAM" id="SSF57625">
    <property type="entry name" value="Invertebrate chitin-binding proteins"/>
    <property type="match status" value="1"/>
</dbReference>
<dbReference type="PROSITE" id="PS50940">
    <property type="entry name" value="CHIT_BIND_II"/>
    <property type="match status" value="1"/>
</dbReference>
<evidence type="ECO:0000256" key="1">
    <source>
        <dbReference type="ARBA" id="ARBA00011073"/>
    </source>
</evidence>
<dbReference type="PROSITE" id="PS51892">
    <property type="entry name" value="SUBTILASE"/>
    <property type="match status" value="1"/>
</dbReference>
<dbReference type="InterPro" id="IPR015500">
    <property type="entry name" value="Peptidase_S8_subtilisin-rel"/>
</dbReference>
<dbReference type="InterPro" id="IPR050131">
    <property type="entry name" value="Peptidase_S8_subtilisin-like"/>
</dbReference>
<evidence type="ECO:0000313" key="9">
    <source>
        <dbReference type="Proteomes" id="UP000198287"/>
    </source>
</evidence>
<proteinExistence type="inferred from homology"/>
<dbReference type="Gene3D" id="2.170.140.10">
    <property type="entry name" value="Chitin binding domain"/>
    <property type="match status" value="1"/>
</dbReference>
<evidence type="ECO:0000256" key="3">
    <source>
        <dbReference type="ARBA" id="ARBA00022801"/>
    </source>
</evidence>
<dbReference type="EMBL" id="LNIX01000016">
    <property type="protein sequence ID" value="OXA46093.1"/>
    <property type="molecule type" value="Genomic_DNA"/>
</dbReference>
<dbReference type="GO" id="GO:0005576">
    <property type="term" value="C:extracellular region"/>
    <property type="evidence" value="ECO:0007669"/>
    <property type="project" value="InterPro"/>
</dbReference>
<dbReference type="Proteomes" id="UP000198287">
    <property type="component" value="Unassembled WGS sequence"/>
</dbReference>
<feature type="chain" id="PRO_5013144235" evidence="6">
    <location>
        <begin position="20"/>
        <end position="520"/>
    </location>
</feature>
<accession>A0A226DLI3</accession>
<keyword evidence="3" id="KW-0378">Hydrolase</keyword>
<dbReference type="PANTHER" id="PTHR43806:SF67">
    <property type="entry name" value="EGF-LIKE DOMAIN-CONTAINING PROTEIN"/>
    <property type="match status" value="1"/>
</dbReference>
<comment type="caution">
    <text evidence="8">The sequence shown here is derived from an EMBL/GenBank/DDBJ whole genome shotgun (WGS) entry which is preliminary data.</text>
</comment>
<dbReference type="Pfam" id="PF00082">
    <property type="entry name" value="Peptidase_S8"/>
    <property type="match status" value="1"/>
</dbReference>
<dbReference type="PROSITE" id="PS00136">
    <property type="entry name" value="SUBTILASE_ASP"/>
    <property type="match status" value="1"/>
</dbReference>
<name>A0A226DLI3_FOLCA</name>
<dbReference type="Pfam" id="PF01607">
    <property type="entry name" value="CBM_14"/>
    <property type="match status" value="1"/>
</dbReference>
<comment type="caution">
    <text evidence="5">Lacks conserved residue(s) required for the propagation of feature annotation.</text>
</comment>
<feature type="signal peptide" evidence="6">
    <location>
        <begin position="1"/>
        <end position="19"/>
    </location>
</feature>
<keyword evidence="2" id="KW-0645">Protease</keyword>
<dbReference type="GO" id="GO:0004252">
    <property type="term" value="F:serine-type endopeptidase activity"/>
    <property type="evidence" value="ECO:0007669"/>
    <property type="project" value="InterPro"/>
</dbReference>
<dbReference type="GO" id="GO:0008061">
    <property type="term" value="F:chitin binding"/>
    <property type="evidence" value="ECO:0007669"/>
    <property type="project" value="InterPro"/>
</dbReference>
<dbReference type="AlphaFoldDB" id="A0A226DLI3"/>
<evidence type="ECO:0000256" key="2">
    <source>
        <dbReference type="ARBA" id="ARBA00022670"/>
    </source>
</evidence>
<dbReference type="InterPro" id="IPR036852">
    <property type="entry name" value="Peptidase_S8/S53_dom_sf"/>
</dbReference>
<comment type="similarity">
    <text evidence="1 5">Belongs to the peptidase S8 family.</text>
</comment>
<dbReference type="InterPro" id="IPR000209">
    <property type="entry name" value="Peptidase_S8/S53_dom"/>
</dbReference>
<keyword evidence="4" id="KW-0720">Serine protease</keyword>
<keyword evidence="9" id="KW-1185">Reference proteome</keyword>
<dbReference type="InterPro" id="IPR036508">
    <property type="entry name" value="Chitin-bd_dom_sf"/>
</dbReference>
<evidence type="ECO:0000313" key="8">
    <source>
        <dbReference type="EMBL" id="OXA46093.1"/>
    </source>
</evidence>
<dbReference type="SUPFAM" id="SSF52743">
    <property type="entry name" value="Subtilisin-like"/>
    <property type="match status" value="1"/>
</dbReference>
<evidence type="ECO:0000256" key="6">
    <source>
        <dbReference type="SAM" id="SignalP"/>
    </source>
</evidence>
<feature type="domain" description="Chitin-binding type-2" evidence="7">
    <location>
        <begin position="466"/>
        <end position="514"/>
    </location>
</feature>
<evidence type="ECO:0000259" key="7">
    <source>
        <dbReference type="PROSITE" id="PS50940"/>
    </source>
</evidence>
<dbReference type="PRINTS" id="PR00723">
    <property type="entry name" value="SUBTILISIN"/>
</dbReference>
<protein>
    <submittedName>
        <fullName evidence="8">Bacillopeptidase F</fullName>
    </submittedName>
</protein>
<dbReference type="InterPro" id="IPR023827">
    <property type="entry name" value="Peptidase_S8_Asp-AS"/>
</dbReference>
<reference evidence="8 9" key="1">
    <citation type="submission" date="2015-12" db="EMBL/GenBank/DDBJ databases">
        <title>The genome of Folsomia candida.</title>
        <authorList>
            <person name="Faddeeva A."/>
            <person name="Derks M.F."/>
            <person name="Anvar Y."/>
            <person name="Smit S."/>
            <person name="Van Straalen N."/>
            <person name="Roelofs D."/>
        </authorList>
    </citation>
    <scope>NUCLEOTIDE SEQUENCE [LARGE SCALE GENOMIC DNA]</scope>
    <source>
        <strain evidence="8 9">VU population</strain>
        <tissue evidence="8">Whole body</tissue>
    </source>
</reference>
<dbReference type="PANTHER" id="PTHR43806">
    <property type="entry name" value="PEPTIDASE S8"/>
    <property type="match status" value="1"/>
</dbReference>